<dbReference type="GO" id="GO:0005886">
    <property type="term" value="C:plasma membrane"/>
    <property type="evidence" value="ECO:0007669"/>
    <property type="project" value="UniProtKB-SubCell"/>
</dbReference>
<evidence type="ECO:0000256" key="6">
    <source>
        <dbReference type="ARBA" id="ARBA00023136"/>
    </source>
</evidence>
<dbReference type="GO" id="GO:0009306">
    <property type="term" value="P:protein secretion"/>
    <property type="evidence" value="ECO:0007669"/>
    <property type="project" value="InterPro"/>
</dbReference>
<keyword evidence="8" id="KW-0966">Cell projection</keyword>
<evidence type="ECO:0000256" key="1">
    <source>
        <dbReference type="ARBA" id="ARBA00004651"/>
    </source>
</evidence>
<reference evidence="8" key="1">
    <citation type="submission" date="2020-03" db="EMBL/GenBank/DDBJ databases">
        <title>Spirochaetal bacteria isolated from arthropods constitute a novel genus Entomospira genus novum within the order Spirochaetales.</title>
        <authorList>
            <person name="Grana-Miraglia L."/>
            <person name="Sikutova S."/>
            <person name="Fingerle V."/>
            <person name="Sing A."/>
            <person name="Castillo-Ramirez S."/>
            <person name="Margos G."/>
            <person name="Rudolf I."/>
        </authorList>
    </citation>
    <scope>NUCLEOTIDE SEQUENCE</scope>
    <source>
        <strain evidence="8">BR208</strain>
    </source>
</reference>
<gene>
    <name evidence="7 8" type="primary">flhA</name>
    <name evidence="8" type="ORF">HCT46_02770</name>
</gene>
<keyword evidence="9" id="KW-1185">Reference proteome</keyword>
<keyword evidence="7" id="KW-1006">Bacterial flagellum protein export</keyword>
<keyword evidence="3 7" id="KW-1003">Cell membrane</keyword>
<evidence type="ECO:0000256" key="3">
    <source>
        <dbReference type="ARBA" id="ARBA00022475"/>
    </source>
</evidence>
<dbReference type="InterPro" id="IPR042196">
    <property type="entry name" value="FHIPEP_4"/>
</dbReference>
<evidence type="ECO:0000256" key="5">
    <source>
        <dbReference type="ARBA" id="ARBA00022989"/>
    </source>
</evidence>
<keyword evidence="4 7" id="KW-0812">Transmembrane</keyword>
<keyword evidence="8" id="KW-0969">Cilium</keyword>
<organism evidence="8 9">
    <name type="scientific">Entomospira nematocerorum</name>
    <dbReference type="NCBI Taxonomy" id="2719987"/>
    <lineage>
        <taxon>Bacteria</taxon>
        <taxon>Pseudomonadati</taxon>
        <taxon>Spirochaetota</taxon>
        <taxon>Spirochaetia</taxon>
        <taxon>Spirochaetales</taxon>
        <taxon>Spirochaetaceae</taxon>
        <taxon>Entomospira</taxon>
    </lineage>
</organism>
<name>A0A968GCQ9_9SPIO</name>
<evidence type="ECO:0000256" key="2">
    <source>
        <dbReference type="ARBA" id="ARBA00008835"/>
    </source>
</evidence>
<feature type="transmembrane region" description="Helical" evidence="7">
    <location>
        <begin position="293"/>
        <end position="309"/>
    </location>
</feature>
<keyword evidence="8" id="KW-0282">Flagellum</keyword>
<evidence type="ECO:0000256" key="7">
    <source>
        <dbReference type="RuleBase" id="RU364093"/>
    </source>
</evidence>
<feature type="transmembrane region" description="Helical" evidence="7">
    <location>
        <begin position="48"/>
        <end position="67"/>
    </location>
</feature>
<dbReference type="Gene3D" id="3.40.50.12790">
    <property type="entry name" value="FHIPEP family, domain 4"/>
    <property type="match status" value="1"/>
</dbReference>
<evidence type="ECO:0000313" key="9">
    <source>
        <dbReference type="Proteomes" id="UP000752013"/>
    </source>
</evidence>
<evidence type="ECO:0000256" key="4">
    <source>
        <dbReference type="ARBA" id="ARBA00022692"/>
    </source>
</evidence>
<keyword evidence="7" id="KW-0813">Transport</keyword>
<dbReference type="PANTHER" id="PTHR30161">
    <property type="entry name" value="FLAGELLAR EXPORT PROTEIN, MEMBRANE FLHA SUBUNIT-RELATED"/>
    <property type="match status" value="1"/>
</dbReference>
<feature type="transmembrane region" description="Helical" evidence="7">
    <location>
        <begin position="21"/>
        <end position="42"/>
    </location>
</feature>
<comment type="similarity">
    <text evidence="2 7">Belongs to the FHIPEP (flagella/HR/invasion proteins export pore) family.</text>
</comment>
<dbReference type="AlphaFoldDB" id="A0A968GCQ9"/>
<dbReference type="InterPro" id="IPR042193">
    <property type="entry name" value="FHIPEP_3"/>
</dbReference>
<dbReference type="Pfam" id="PF00771">
    <property type="entry name" value="FHIPEP"/>
    <property type="match status" value="1"/>
</dbReference>
<dbReference type="Gene3D" id="3.40.30.60">
    <property type="entry name" value="FHIPEP family, domain 1"/>
    <property type="match status" value="1"/>
</dbReference>
<keyword evidence="6 7" id="KW-0472">Membrane</keyword>
<dbReference type="PANTHER" id="PTHR30161:SF1">
    <property type="entry name" value="FLAGELLAR BIOSYNTHESIS PROTEIN FLHA-RELATED"/>
    <property type="match status" value="1"/>
</dbReference>
<feature type="transmembrane region" description="Helical" evidence="7">
    <location>
        <begin position="215"/>
        <end position="234"/>
    </location>
</feature>
<dbReference type="PRINTS" id="PR00949">
    <property type="entry name" value="TYPE3IMAPROT"/>
</dbReference>
<comment type="caution">
    <text evidence="8">The sequence shown here is derived from an EMBL/GenBank/DDBJ whole genome shotgun (WGS) entry which is preliminary data.</text>
</comment>
<accession>A0A968GCQ9</accession>
<dbReference type="Gene3D" id="1.10.8.540">
    <property type="entry name" value="FHIPEP family, domain 3"/>
    <property type="match status" value="1"/>
</dbReference>
<dbReference type="NCBIfam" id="TIGR01398">
    <property type="entry name" value="FlhA"/>
    <property type="match status" value="1"/>
</dbReference>
<dbReference type="Proteomes" id="UP000752013">
    <property type="component" value="Unassembled WGS sequence"/>
</dbReference>
<keyword evidence="5 7" id="KW-1133">Transmembrane helix</keyword>
<feature type="transmembrane region" description="Helical" evidence="7">
    <location>
        <begin position="126"/>
        <end position="145"/>
    </location>
</feature>
<dbReference type="InterPro" id="IPR006301">
    <property type="entry name" value="FlhA"/>
</dbReference>
<comment type="subcellular location">
    <subcellularLocation>
        <location evidence="1 7">Cell membrane</location>
        <topology evidence="1 7">Multi-pass membrane protein</topology>
    </subcellularLocation>
</comment>
<dbReference type="InterPro" id="IPR001712">
    <property type="entry name" value="T3SS_FHIPEP"/>
</dbReference>
<dbReference type="GO" id="GO:0044780">
    <property type="term" value="P:bacterial-type flagellum assembly"/>
    <property type="evidence" value="ECO:0007669"/>
    <property type="project" value="InterPro"/>
</dbReference>
<dbReference type="InterPro" id="IPR042194">
    <property type="entry name" value="FHIPEP_1"/>
</dbReference>
<proteinExistence type="inferred from homology"/>
<keyword evidence="7" id="KW-1005">Bacterial flagellum biogenesis</keyword>
<protein>
    <recommendedName>
        <fullName evidence="7">Flagellar biosynthesis protein FlhA</fullName>
    </recommendedName>
</protein>
<sequence length="700" mass="77140">MASIPYDIRSVLKRSLLNNNGTNLIIGLLVIAVVLFLIIPLPSFIVDFMLALNLTFAILIILLSLYVKEPVQFSIFPTLLLLTTVFGLALNVTTTRLILSEGPKFDGKMIRAFSQFVVGSGTGLEGLVVGFVVFIIIIAVQVMVITKGATRVSEVAARFALDSMQMKQMSIESEFNNGAITEEEMTYKKMMLQRTMDFYGAMDGATKFISGSVKAGILTTIINIVGGLIIGVAIRGENFNSALLNYTTLTIGDGLVSQLPALLISVATGLLVTRSVGKESFGDEAKEQFSRDSQIYWIAGTVLLVLALLPGFPTFVLLLLAGLIFMLAFVLSRREYVQMKIHENEEAKVELERKNPEIAPVVPLDTLSLELGYGLIPLVDKEQGAELLERITRIRREAALDLGLVAAPIRIVDNMRLDPGEYCLKIKGVEVGGGHLRLDQYMAINAGGDREAIFGDPTTDPTFGLPALWITDEERDRAERLGYTVVDSPSIVATHLTEIIKNHAHELLGRQDVKRMLDELRKDFAAVVDEVNKHFTVGEIQKVLQALLYEQVSIRNIVSILETLGDYGSITKETSLLVEKCRQTLGRQITLQYLDDDKILRVLTIEPELEQAIIDSRQETSMGPMAALHVDLHRQWLNALLSAINIVQGEGFYPIVLCSESARPLVKNSCTREAPNLAVLSILEVASDVQLEKLGEIRLS</sequence>
<evidence type="ECO:0000313" key="8">
    <source>
        <dbReference type="EMBL" id="NIZ46839.1"/>
    </source>
</evidence>
<feature type="transmembrane region" description="Helical" evidence="7">
    <location>
        <begin position="79"/>
        <end position="99"/>
    </location>
</feature>
<comment type="function">
    <text evidence="7">Required for formation of the rod structure of the flagellar apparatus. Together with FliI and FliH, may constitute the export apparatus of flagellin.</text>
</comment>
<dbReference type="RefSeq" id="WP_167703283.1">
    <property type="nucleotide sequence ID" value="NZ_CP118168.1"/>
</dbReference>
<feature type="transmembrane region" description="Helical" evidence="7">
    <location>
        <begin position="254"/>
        <end position="272"/>
    </location>
</feature>
<keyword evidence="7" id="KW-0653">Protein transport</keyword>
<dbReference type="EMBL" id="JAATLK010000001">
    <property type="protein sequence ID" value="NIZ46839.1"/>
    <property type="molecule type" value="Genomic_DNA"/>
</dbReference>
<dbReference type="PIRSF" id="PIRSF005419">
    <property type="entry name" value="FlhA"/>
    <property type="match status" value="1"/>
</dbReference>